<organism evidence="12 13">
    <name type="scientific">Siminovitchia terrae</name>
    <name type="common">Bacillus terrae</name>
    <dbReference type="NCBI Taxonomy" id="1914933"/>
    <lineage>
        <taxon>Bacteria</taxon>
        <taxon>Bacillati</taxon>
        <taxon>Bacillota</taxon>
        <taxon>Bacilli</taxon>
        <taxon>Bacillales</taxon>
        <taxon>Bacillaceae</taxon>
        <taxon>Siminovitchia</taxon>
    </lineage>
</organism>
<evidence type="ECO:0000256" key="3">
    <source>
        <dbReference type="ARBA" id="ARBA00013109"/>
    </source>
</evidence>
<dbReference type="Proteomes" id="UP000287296">
    <property type="component" value="Unassembled WGS sequence"/>
</dbReference>
<evidence type="ECO:0000256" key="5">
    <source>
        <dbReference type="ARBA" id="ARBA00023244"/>
    </source>
</evidence>
<accession>A0A429X746</accession>
<dbReference type="Gene3D" id="3.40.50.10090">
    <property type="match status" value="2"/>
</dbReference>
<name>A0A429X746_SIMTE</name>
<dbReference type="EMBL" id="QYTW02000012">
    <property type="protein sequence ID" value="RST59258.1"/>
    <property type="molecule type" value="Genomic_DNA"/>
</dbReference>
<evidence type="ECO:0000313" key="12">
    <source>
        <dbReference type="EMBL" id="RST59258.1"/>
    </source>
</evidence>
<evidence type="ECO:0000313" key="14">
    <source>
        <dbReference type="Proteomes" id="UP000680670"/>
    </source>
</evidence>
<sequence length="267" mass="30993">MTADQLPLRGRHVLITRGGEQGEKFCNDVASAGGIPYMVPLIDFRPHEDLNAAHFKQSLGTYDWIIFTSKNGVKYFFQHIASHREQFEMFKENIQFAAVGEKTRAELSRYRVESHFIPNIYTAEDFSKEFFEKGYTVKRALIPKGNLASTTIAESFRSQRILADEWVVYETFYPTKDIGRLVTIVKEDRLDVACFTSPSTFHHFNKVIKQYYLEEHLQSILLASIGKVTKRAIENEGYLVKVCPEKYTIDSMFHELCQYFGQERKEE</sequence>
<reference evidence="12 13" key="1">
    <citation type="submission" date="2018-12" db="EMBL/GenBank/DDBJ databases">
        <authorList>
            <person name="Sun L."/>
            <person name="Chen Z."/>
        </authorList>
    </citation>
    <scope>NUCLEOTIDE SEQUENCE [LARGE SCALE GENOMIC DNA]</scope>
    <source>
        <strain evidence="12 13">LMG 29736</strain>
    </source>
</reference>
<dbReference type="PANTHER" id="PTHR38042">
    <property type="entry name" value="UROPORPHYRINOGEN-III SYNTHASE, CHLOROPLASTIC"/>
    <property type="match status" value="1"/>
</dbReference>
<evidence type="ECO:0000256" key="6">
    <source>
        <dbReference type="ARBA" id="ARBA00037589"/>
    </source>
</evidence>
<evidence type="ECO:0000256" key="1">
    <source>
        <dbReference type="ARBA" id="ARBA00004772"/>
    </source>
</evidence>
<dbReference type="PANTHER" id="PTHR38042:SF1">
    <property type="entry name" value="UROPORPHYRINOGEN-III SYNTHASE, CHLOROPLASTIC"/>
    <property type="match status" value="1"/>
</dbReference>
<dbReference type="InterPro" id="IPR003754">
    <property type="entry name" value="4pyrrol_synth_uPrphyn_synth"/>
</dbReference>
<proteinExistence type="inferred from homology"/>
<keyword evidence="4 9" id="KW-0456">Lyase</keyword>
<gene>
    <name evidence="11" type="primary">hemD</name>
    <name evidence="12" type="ORF">D5F11_012935</name>
    <name evidence="11" type="ORF">J6TS1_02010</name>
</gene>
<comment type="function">
    <text evidence="6 9">Catalyzes cyclization of the linear tetrapyrrole, hydroxymethylbilane, to the macrocyclic uroporphyrinogen III.</text>
</comment>
<evidence type="ECO:0000313" key="13">
    <source>
        <dbReference type="Proteomes" id="UP000287296"/>
    </source>
</evidence>
<comment type="similarity">
    <text evidence="2 9">Belongs to the uroporphyrinogen-III synthase family.</text>
</comment>
<comment type="pathway">
    <text evidence="1 9">Porphyrin-containing compound metabolism; protoporphyrin-IX biosynthesis; coproporphyrinogen-III from 5-aminolevulinate: step 3/4.</text>
</comment>
<dbReference type="RefSeq" id="WP_120116263.1">
    <property type="nucleotide sequence ID" value="NZ_BORJ01000001.1"/>
</dbReference>
<dbReference type="InterPro" id="IPR039793">
    <property type="entry name" value="UROS/Hem4"/>
</dbReference>
<evidence type="ECO:0000256" key="9">
    <source>
        <dbReference type="RuleBase" id="RU366031"/>
    </source>
</evidence>
<protein>
    <recommendedName>
        <fullName evidence="7 9">Uroporphyrinogen-III synthase</fullName>
        <ecNumber evidence="3 9">4.2.1.75</ecNumber>
    </recommendedName>
</protein>
<dbReference type="GO" id="GO:0006782">
    <property type="term" value="P:protoporphyrinogen IX biosynthetic process"/>
    <property type="evidence" value="ECO:0007669"/>
    <property type="project" value="UniProtKB-UniRule"/>
</dbReference>
<comment type="caution">
    <text evidence="12">The sequence shown here is derived from an EMBL/GenBank/DDBJ whole genome shotgun (WGS) entry which is preliminary data.</text>
</comment>
<keyword evidence="5 9" id="KW-0627">Porphyrin biosynthesis</keyword>
<evidence type="ECO:0000256" key="2">
    <source>
        <dbReference type="ARBA" id="ARBA00008133"/>
    </source>
</evidence>
<evidence type="ECO:0000256" key="4">
    <source>
        <dbReference type="ARBA" id="ARBA00023239"/>
    </source>
</evidence>
<dbReference type="EC" id="4.2.1.75" evidence="3 9"/>
<feature type="domain" description="Tetrapyrrole biosynthesis uroporphyrinogen III synthase" evidence="10">
    <location>
        <begin position="30"/>
        <end position="253"/>
    </location>
</feature>
<comment type="catalytic activity">
    <reaction evidence="8 9">
        <text>hydroxymethylbilane = uroporphyrinogen III + H2O</text>
        <dbReference type="Rhea" id="RHEA:18965"/>
        <dbReference type="ChEBI" id="CHEBI:15377"/>
        <dbReference type="ChEBI" id="CHEBI:57308"/>
        <dbReference type="ChEBI" id="CHEBI:57845"/>
        <dbReference type="EC" id="4.2.1.75"/>
    </reaction>
</comment>
<evidence type="ECO:0000256" key="7">
    <source>
        <dbReference type="ARBA" id="ARBA00040167"/>
    </source>
</evidence>
<dbReference type="CDD" id="cd06578">
    <property type="entry name" value="HemD"/>
    <property type="match status" value="1"/>
</dbReference>
<keyword evidence="14" id="KW-1185">Reference proteome</keyword>
<dbReference type="InterPro" id="IPR036108">
    <property type="entry name" value="4pyrrol_syn_uPrphyn_synt_sf"/>
</dbReference>
<dbReference type="EMBL" id="BORJ01000001">
    <property type="protein sequence ID" value="GIN94331.1"/>
    <property type="molecule type" value="Genomic_DNA"/>
</dbReference>
<dbReference type="GO" id="GO:0006780">
    <property type="term" value="P:uroporphyrinogen III biosynthetic process"/>
    <property type="evidence" value="ECO:0007669"/>
    <property type="project" value="UniProtKB-UniRule"/>
</dbReference>
<dbReference type="UniPathway" id="UPA00251">
    <property type="reaction ID" value="UER00320"/>
</dbReference>
<dbReference type="Pfam" id="PF02602">
    <property type="entry name" value="HEM4"/>
    <property type="match status" value="1"/>
</dbReference>
<evidence type="ECO:0000259" key="10">
    <source>
        <dbReference type="Pfam" id="PF02602"/>
    </source>
</evidence>
<dbReference type="SUPFAM" id="SSF69618">
    <property type="entry name" value="HemD-like"/>
    <property type="match status" value="1"/>
</dbReference>
<dbReference type="GO" id="GO:0004852">
    <property type="term" value="F:uroporphyrinogen-III synthase activity"/>
    <property type="evidence" value="ECO:0007669"/>
    <property type="project" value="UniProtKB-UniRule"/>
</dbReference>
<dbReference type="OrthoDB" id="9815856at2"/>
<dbReference type="AlphaFoldDB" id="A0A429X746"/>
<evidence type="ECO:0000313" key="11">
    <source>
        <dbReference type="EMBL" id="GIN94331.1"/>
    </source>
</evidence>
<dbReference type="Proteomes" id="UP000680670">
    <property type="component" value="Unassembled WGS sequence"/>
</dbReference>
<reference evidence="11 14" key="2">
    <citation type="submission" date="2021-03" db="EMBL/GenBank/DDBJ databases">
        <title>Antimicrobial resistance genes in bacteria isolated from Japanese honey, and their potential for conferring macrolide and lincosamide resistance in the American foulbrood pathogen Paenibacillus larvae.</title>
        <authorList>
            <person name="Okamoto M."/>
            <person name="Kumagai M."/>
            <person name="Kanamori H."/>
            <person name="Takamatsu D."/>
        </authorList>
    </citation>
    <scope>NUCLEOTIDE SEQUENCE [LARGE SCALE GENOMIC DNA]</scope>
    <source>
        <strain evidence="11 14">J6TS1</strain>
    </source>
</reference>
<evidence type="ECO:0000256" key="8">
    <source>
        <dbReference type="ARBA" id="ARBA00048617"/>
    </source>
</evidence>